<proteinExistence type="predicted"/>
<accession>A0AAV1UC88</accession>
<organism evidence="2 3">
    <name type="scientific">Peronospora matthiolae</name>
    <dbReference type="NCBI Taxonomy" id="2874970"/>
    <lineage>
        <taxon>Eukaryota</taxon>
        <taxon>Sar</taxon>
        <taxon>Stramenopiles</taxon>
        <taxon>Oomycota</taxon>
        <taxon>Peronosporomycetes</taxon>
        <taxon>Peronosporales</taxon>
        <taxon>Peronosporaceae</taxon>
        <taxon>Peronospora</taxon>
    </lineage>
</organism>
<dbReference type="AlphaFoldDB" id="A0AAV1UC88"/>
<reference evidence="2" key="1">
    <citation type="submission" date="2024-01" db="EMBL/GenBank/DDBJ databases">
        <authorList>
            <person name="Webb A."/>
        </authorList>
    </citation>
    <scope>NUCLEOTIDE SEQUENCE</scope>
    <source>
        <strain evidence="2">Pm1</strain>
    </source>
</reference>
<evidence type="ECO:0000256" key="1">
    <source>
        <dbReference type="SAM" id="MobiDB-lite"/>
    </source>
</evidence>
<feature type="compositionally biased region" description="Low complexity" evidence="1">
    <location>
        <begin position="1"/>
        <end position="18"/>
    </location>
</feature>
<name>A0AAV1UC88_9STRA</name>
<feature type="region of interest" description="Disordered" evidence="1">
    <location>
        <begin position="1"/>
        <end position="25"/>
    </location>
</feature>
<protein>
    <submittedName>
        <fullName evidence="2">Uncharacterized protein</fullName>
    </submittedName>
</protein>
<dbReference type="EMBL" id="CAKLBY020000188">
    <property type="protein sequence ID" value="CAK7932185.1"/>
    <property type="molecule type" value="Genomic_DNA"/>
</dbReference>
<dbReference type="Proteomes" id="UP001162060">
    <property type="component" value="Unassembled WGS sequence"/>
</dbReference>
<gene>
    <name evidence="2" type="ORF">PM001_LOCUS17335</name>
</gene>
<evidence type="ECO:0000313" key="2">
    <source>
        <dbReference type="EMBL" id="CAK7932185.1"/>
    </source>
</evidence>
<sequence length="84" mass="8826">MSSPSPGAPATAPSTGTACRDDVAAGGVQHSAVNPLPLHRDQVVVGESRRFVEELVHAVHGLRDRVARIGGQPNLFLRVPRLVA</sequence>
<evidence type="ECO:0000313" key="3">
    <source>
        <dbReference type="Proteomes" id="UP001162060"/>
    </source>
</evidence>
<comment type="caution">
    <text evidence="2">The sequence shown here is derived from an EMBL/GenBank/DDBJ whole genome shotgun (WGS) entry which is preliminary data.</text>
</comment>